<protein>
    <submittedName>
        <fullName evidence="1">Uncharacterized protein</fullName>
    </submittedName>
</protein>
<sequence>MASRKPRSRKDRLMELIMQGKHYAVLKEVDHIKRYYEKVKELVIDYPMEKDELILQTTVKEPGKYLIYIVCRKGSSVLHRFYLKDSSIKRVKDHTYNVITMRIPAELRGSRLYVKIFKVPA</sequence>
<dbReference type="EMBL" id="DRYQ01000009">
    <property type="protein sequence ID" value="HHQ49860.1"/>
    <property type="molecule type" value="Genomic_DNA"/>
</dbReference>
<reference evidence="1" key="1">
    <citation type="journal article" date="2020" name="mSystems">
        <title>Genome- and Community-Level Interaction Insights into Carbon Utilization and Element Cycling Functions of Hydrothermarchaeota in Hydrothermal Sediment.</title>
        <authorList>
            <person name="Zhou Z."/>
            <person name="Liu Y."/>
            <person name="Xu W."/>
            <person name="Pan J."/>
            <person name="Luo Z.H."/>
            <person name="Li M."/>
        </authorList>
    </citation>
    <scope>NUCLEOTIDE SEQUENCE [LARGE SCALE GENOMIC DNA]</scope>
    <source>
        <strain evidence="1">SpSt-1105</strain>
    </source>
</reference>
<gene>
    <name evidence="1" type="ORF">ENM66_00700</name>
</gene>
<proteinExistence type="predicted"/>
<dbReference type="AlphaFoldDB" id="A0A7J3Z528"/>
<accession>A0A7J3Z528</accession>
<name>A0A7J3Z528_9CREN</name>
<comment type="caution">
    <text evidence="1">The sequence shown here is derived from an EMBL/GenBank/DDBJ whole genome shotgun (WGS) entry which is preliminary data.</text>
</comment>
<evidence type="ECO:0000313" key="1">
    <source>
        <dbReference type="EMBL" id="HHQ49860.1"/>
    </source>
</evidence>
<organism evidence="1">
    <name type="scientific">Ignisphaera aggregans</name>
    <dbReference type="NCBI Taxonomy" id="334771"/>
    <lineage>
        <taxon>Archaea</taxon>
        <taxon>Thermoproteota</taxon>
        <taxon>Thermoprotei</taxon>
        <taxon>Desulfurococcales</taxon>
        <taxon>Desulfurococcaceae</taxon>
        <taxon>Ignisphaera</taxon>
    </lineage>
</organism>